<dbReference type="SUPFAM" id="SSF52540">
    <property type="entry name" value="P-loop containing nucleoside triphosphate hydrolases"/>
    <property type="match status" value="1"/>
</dbReference>
<dbReference type="PRINTS" id="PR01415">
    <property type="entry name" value="ANKYRIN"/>
</dbReference>
<dbReference type="InterPro" id="IPR056884">
    <property type="entry name" value="NPHP3-like_N"/>
</dbReference>
<feature type="domain" description="Nephrocystin 3-like N-terminal" evidence="3">
    <location>
        <begin position="210"/>
        <end position="366"/>
    </location>
</feature>
<organism evidence="4 5">
    <name type="scientific">Dothistroma septosporum (strain NZE10 / CBS 128990)</name>
    <name type="common">Red band needle blight fungus</name>
    <name type="synonym">Mycosphaerella pini</name>
    <dbReference type="NCBI Taxonomy" id="675120"/>
    <lineage>
        <taxon>Eukaryota</taxon>
        <taxon>Fungi</taxon>
        <taxon>Dikarya</taxon>
        <taxon>Ascomycota</taxon>
        <taxon>Pezizomycotina</taxon>
        <taxon>Dothideomycetes</taxon>
        <taxon>Dothideomycetidae</taxon>
        <taxon>Mycosphaerellales</taxon>
        <taxon>Mycosphaerellaceae</taxon>
        <taxon>Dothistroma</taxon>
    </lineage>
</organism>
<keyword evidence="1" id="KW-0677">Repeat</keyword>
<evidence type="ECO:0000259" key="3">
    <source>
        <dbReference type="Pfam" id="PF24883"/>
    </source>
</evidence>
<dbReference type="Gene3D" id="1.25.40.20">
    <property type="entry name" value="Ankyrin repeat-containing domain"/>
    <property type="match status" value="1"/>
</dbReference>
<dbReference type="HOGENOM" id="CLU_311690_0_0_1"/>
<keyword evidence="5" id="KW-1185">Reference proteome</keyword>
<dbReference type="Proteomes" id="UP000016933">
    <property type="component" value="Unassembled WGS sequence"/>
</dbReference>
<dbReference type="Pfam" id="PF24883">
    <property type="entry name" value="NPHP3_N"/>
    <property type="match status" value="1"/>
</dbReference>
<dbReference type="STRING" id="675120.N1PFM4"/>
<evidence type="ECO:0000313" key="5">
    <source>
        <dbReference type="Proteomes" id="UP000016933"/>
    </source>
</evidence>
<dbReference type="SUPFAM" id="SSF48403">
    <property type="entry name" value="Ankyrin repeat"/>
    <property type="match status" value="1"/>
</dbReference>
<sequence>MAEVLGIVGAIFSIIQSLDAVAKSLETFRTALKHRSRGRLRTIPRSEQQEITDRVKSLAADIEAQYSAGESWTPQSLQKLVEEAANLNKALDKRTSSKQIRHALKLWKPGSTSDLSINVVYIETTINIVRVVQEAEKRRLQSLEDADNKRRSLIGYMGISEWNMRSEQLLNHPTTQRGLLKNLPENYLDFLSDRSYSVRHHRYRAARLPDTGRWFRESKEYQQWKQDKYKRCLWCVGAPGTGKSTVMSEVIDHYIRDKDVVPSFAYYYLGYGKVQSAKDVVQNIFHQLCKAQDDRLSPEVLDSLTRLSSGTELPCHQLGAHLQKSHSNARILLDALDEENMVDAEGLGAVVKMLHDSGCRLIVFSRSDWLSKHVPHDRCLRLEMNAKRNEADMKEFIRSRITPSILLQDMIRKDDRLQNRIEDRLLECSGGKFFLCDLEASRLVLQKTPRDVKERLLDPSDGIDAIINHALDTVLESPENDHLAQRSMTWLCFVDQPMDVSGLCEALTLATKITTPEALPTLDADDILTFEQVLQRCKGLVRGDEASKKALLAHHAIRDKLPALWSTHTRRYMAELGLVCVRYLLLVDFEVGPSQSVSEFRQRLANRPFLEFAACSWLRFLDIEMHGDFARELCSQLICSRPRMAAVAQVTCWCQCEPERREATFEDFLKKSQAMTSLEYAANVGLESILHEDMPWRNRPAWAISAAESTPDDRLPESRLSSIFVNYGSTLLKSTGEPLVMSWILSDDKATARFGLDKIWLYALLRNDRNLAKRLLSRYPESQQHRRHGVHPLTLAMQNTKPSLDIVRDLLEAGIVDFNYEKTPLHVACEKGYVDIAQLLLQYKVLLDSPKDSKSEPPLFLAIRQRHENIVRLLLRHGASIQRTGLVQDTALHCAVRTGDQRLVKLVLANCSDARLTDGQGYLPQYYTKDERIQTMIEFWAQ</sequence>
<reference evidence="4 5" key="2">
    <citation type="journal article" date="2012" name="PLoS Pathog.">
        <title>Diverse lifestyles and strategies of plant pathogenesis encoded in the genomes of eighteen Dothideomycetes fungi.</title>
        <authorList>
            <person name="Ohm R.A."/>
            <person name="Feau N."/>
            <person name="Henrissat B."/>
            <person name="Schoch C.L."/>
            <person name="Horwitz B.A."/>
            <person name="Barry K.W."/>
            <person name="Condon B.J."/>
            <person name="Copeland A.C."/>
            <person name="Dhillon B."/>
            <person name="Glaser F."/>
            <person name="Hesse C.N."/>
            <person name="Kosti I."/>
            <person name="LaButti K."/>
            <person name="Lindquist E.A."/>
            <person name="Lucas S."/>
            <person name="Salamov A.A."/>
            <person name="Bradshaw R.E."/>
            <person name="Ciuffetti L."/>
            <person name="Hamelin R.C."/>
            <person name="Kema G.H.J."/>
            <person name="Lawrence C."/>
            <person name="Scott J.A."/>
            <person name="Spatafora J.W."/>
            <person name="Turgeon B.G."/>
            <person name="de Wit P.J.G.M."/>
            <person name="Zhong S."/>
            <person name="Goodwin S.B."/>
            <person name="Grigoriev I.V."/>
        </authorList>
    </citation>
    <scope>NUCLEOTIDE SEQUENCE [LARGE SCALE GENOMIC DNA]</scope>
    <source>
        <strain evidence="5">NZE10 / CBS 128990</strain>
    </source>
</reference>
<dbReference type="PANTHER" id="PTHR10039:SF15">
    <property type="entry name" value="NACHT DOMAIN-CONTAINING PROTEIN"/>
    <property type="match status" value="1"/>
</dbReference>
<dbReference type="eggNOG" id="KOG4177">
    <property type="taxonomic scope" value="Eukaryota"/>
</dbReference>
<keyword evidence="2" id="KW-0040">ANK repeat</keyword>
<dbReference type="OrthoDB" id="1577640at2759"/>
<feature type="repeat" description="ANK" evidence="2">
    <location>
        <begin position="854"/>
        <end position="886"/>
    </location>
</feature>
<dbReference type="AlphaFoldDB" id="N1PFM4"/>
<gene>
    <name evidence="4" type="ORF">DOTSEDRAFT_73733</name>
</gene>
<name>N1PFM4_DOTSN</name>
<accession>N1PFM4</accession>
<dbReference type="EMBL" id="KB446542">
    <property type="protein sequence ID" value="EME41413.1"/>
    <property type="molecule type" value="Genomic_DNA"/>
</dbReference>
<dbReference type="InterPro" id="IPR027417">
    <property type="entry name" value="P-loop_NTPase"/>
</dbReference>
<feature type="repeat" description="ANK" evidence="2">
    <location>
        <begin position="820"/>
        <end position="852"/>
    </location>
</feature>
<evidence type="ECO:0000256" key="1">
    <source>
        <dbReference type="ARBA" id="ARBA00022737"/>
    </source>
</evidence>
<proteinExistence type="predicted"/>
<reference evidence="5" key="1">
    <citation type="journal article" date="2012" name="PLoS Genet.">
        <title>The genomes of the fungal plant pathogens Cladosporium fulvum and Dothistroma septosporum reveal adaptation to different hosts and lifestyles but also signatures of common ancestry.</title>
        <authorList>
            <person name="de Wit P.J.G.M."/>
            <person name="van der Burgt A."/>
            <person name="Oekmen B."/>
            <person name="Stergiopoulos I."/>
            <person name="Abd-Elsalam K.A."/>
            <person name="Aerts A.L."/>
            <person name="Bahkali A.H."/>
            <person name="Beenen H.G."/>
            <person name="Chettri P."/>
            <person name="Cox M.P."/>
            <person name="Datema E."/>
            <person name="de Vries R.P."/>
            <person name="Dhillon B."/>
            <person name="Ganley A.R."/>
            <person name="Griffiths S.A."/>
            <person name="Guo Y."/>
            <person name="Hamelin R.C."/>
            <person name="Henrissat B."/>
            <person name="Kabir M.S."/>
            <person name="Jashni M.K."/>
            <person name="Kema G."/>
            <person name="Klaubauf S."/>
            <person name="Lapidus A."/>
            <person name="Levasseur A."/>
            <person name="Lindquist E."/>
            <person name="Mehrabi R."/>
            <person name="Ohm R.A."/>
            <person name="Owen T.J."/>
            <person name="Salamov A."/>
            <person name="Schwelm A."/>
            <person name="Schijlen E."/>
            <person name="Sun H."/>
            <person name="van den Burg H.A."/>
            <person name="van Ham R.C.H.J."/>
            <person name="Zhang S."/>
            <person name="Goodwin S.B."/>
            <person name="Grigoriev I.V."/>
            <person name="Collemare J."/>
            <person name="Bradshaw R.E."/>
        </authorList>
    </citation>
    <scope>NUCLEOTIDE SEQUENCE [LARGE SCALE GENOMIC DNA]</scope>
    <source>
        <strain evidence="5">NZE10 / CBS 128990</strain>
    </source>
</reference>
<dbReference type="PANTHER" id="PTHR10039">
    <property type="entry name" value="AMELOGENIN"/>
    <property type="match status" value="1"/>
</dbReference>
<dbReference type="Gene3D" id="3.40.50.300">
    <property type="entry name" value="P-loop containing nucleotide triphosphate hydrolases"/>
    <property type="match status" value="1"/>
</dbReference>
<dbReference type="OMA" id="VFLDERH"/>
<protein>
    <recommendedName>
        <fullName evidence="3">Nephrocystin 3-like N-terminal domain-containing protein</fullName>
    </recommendedName>
</protein>
<dbReference type="PROSITE" id="PS50088">
    <property type="entry name" value="ANK_REPEAT"/>
    <property type="match status" value="2"/>
</dbReference>
<dbReference type="SMART" id="SM00248">
    <property type="entry name" value="ANK"/>
    <property type="match status" value="4"/>
</dbReference>
<dbReference type="InterPro" id="IPR002110">
    <property type="entry name" value="Ankyrin_rpt"/>
</dbReference>
<evidence type="ECO:0000313" key="4">
    <source>
        <dbReference type="EMBL" id="EME41413.1"/>
    </source>
</evidence>
<dbReference type="PROSITE" id="PS50297">
    <property type="entry name" value="ANK_REP_REGION"/>
    <property type="match status" value="2"/>
</dbReference>
<dbReference type="InterPro" id="IPR036770">
    <property type="entry name" value="Ankyrin_rpt-contain_sf"/>
</dbReference>
<evidence type="ECO:0000256" key="2">
    <source>
        <dbReference type="PROSITE-ProRule" id="PRU00023"/>
    </source>
</evidence>
<dbReference type="Pfam" id="PF12796">
    <property type="entry name" value="Ank_2"/>
    <property type="match status" value="2"/>
</dbReference>